<keyword evidence="2" id="KW-1185">Reference proteome</keyword>
<organism evidence="1 2">
    <name type="scientific">Rotaria socialis</name>
    <dbReference type="NCBI Taxonomy" id="392032"/>
    <lineage>
        <taxon>Eukaryota</taxon>
        <taxon>Metazoa</taxon>
        <taxon>Spiralia</taxon>
        <taxon>Gnathifera</taxon>
        <taxon>Rotifera</taxon>
        <taxon>Eurotatoria</taxon>
        <taxon>Bdelloidea</taxon>
        <taxon>Philodinida</taxon>
        <taxon>Philodinidae</taxon>
        <taxon>Rotaria</taxon>
    </lineage>
</organism>
<sequence>AKIEQTARIVAKRVNAEFWSLSSLTGSNVEEFFKRIACVTYQTLIRQQLNSPNTSTDRVKTKTQLAVSLVPTNDYISKQTSKDNCCSTV</sequence>
<dbReference type="AlphaFoldDB" id="A0A820KPJ2"/>
<protein>
    <submittedName>
        <fullName evidence="1">Uncharacterized protein</fullName>
    </submittedName>
</protein>
<evidence type="ECO:0000313" key="2">
    <source>
        <dbReference type="Proteomes" id="UP000663873"/>
    </source>
</evidence>
<dbReference type="Proteomes" id="UP000663873">
    <property type="component" value="Unassembled WGS sequence"/>
</dbReference>
<comment type="caution">
    <text evidence="1">The sequence shown here is derived from an EMBL/GenBank/DDBJ whole genome shotgun (WGS) entry which is preliminary data.</text>
</comment>
<gene>
    <name evidence="1" type="ORF">UJA718_LOCUS15378</name>
</gene>
<proteinExistence type="predicted"/>
<evidence type="ECO:0000313" key="1">
    <source>
        <dbReference type="EMBL" id="CAF4344649.1"/>
    </source>
</evidence>
<name>A0A820KPJ2_9BILA</name>
<dbReference type="EMBL" id="CAJOBP010002266">
    <property type="protein sequence ID" value="CAF4344649.1"/>
    <property type="molecule type" value="Genomic_DNA"/>
</dbReference>
<reference evidence="1" key="1">
    <citation type="submission" date="2021-02" db="EMBL/GenBank/DDBJ databases">
        <authorList>
            <person name="Nowell W R."/>
        </authorList>
    </citation>
    <scope>NUCLEOTIDE SEQUENCE</scope>
</reference>
<accession>A0A820KPJ2</accession>
<feature type="non-terminal residue" evidence="1">
    <location>
        <position position="89"/>
    </location>
</feature>